<accession>A0ABV4ZFV7</accession>
<proteinExistence type="predicted"/>
<dbReference type="EMBL" id="JBHGBT010000001">
    <property type="protein sequence ID" value="MFB4192990.1"/>
    <property type="molecule type" value="Genomic_DNA"/>
</dbReference>
<dbReference type="Proteomes" id="UP001577267">
    <property type="component" value="Unassembled WGS sequence"/>
</dbReference>
<comment type="caution">
    <text evidence="1">The sequence shown here is derived from an EMBL/GenBank/DDBJ whole genome shotgun (WGS) entry which is preliminary data.</text>
</comment>
<reference evidence="1 2" key="1">
    <citation type="submission" date="2024-09" db="EMBL/GenBank/DDBJ databases">
        <title>Draft genome sequence of multifaceted antimicrobials producing Streptomyces sp. strain FH1.</title>
        <authorList>
            <person name="Hassan F."/>
            <person name="Ali H."/>
            <person name="Hassan N."/>
            <person name="Nawaz A."/>
        </authorList>
    </citation>
    <scope>NUCLEOTIDE SEQUENCE [LARGE SCALE GENOMIC DNA]</scope>
    <source>
        <strain evidence="1 2">FH1</strain>
    </source>
</reference>
<name>A0ABV4ZFV7_9ACTN</name>
<dbReference type="RefSeq" id="WP_375061051.1">
    <property type="nucleotide sequence ID" value="NZ_JBHGBT010000001.1"/>
</dbReference>
<sequence>MTLPSWQDKKFGGMIRAALWLETEVKLGNTFTKAALRQAFPEVTQIDRRIRDLRDRGWQIDTSRHDPSLSQDEQRYVKRGAPVWISGQAKVPEHKSSLSAAQRTRIHQADSYLCRACGIGAGETYEDGIEQAFLNIARRKVLLADGTSTVQYVTSCRRCASGASGHEVDLGDLLARIQSLAPLEREVFAGWVRNDQRERSLMEKLWGEFRTLPEESRLAIASAVGAGSEQ</sequence>
<evidence type="ECO:0008006" key="3">
    <source>
        <dbReference type="Google" id="ProtNLM"/>
    </source>
</evidence>
<organism evidence="1 2">
    <name type="scientific">Streptomyces carpaticus</name>
    <dbReference type="NCBI Taxonomy" id="285558"/>
    <lineage>
        <taxon>Bacteria</taxon>
        <taxon>Bacillati</taxon>
        <taxon>Actinomycetota</taxon>
        <taxon>Actinomycetes</taxon>
        <taxon>Kitasatosporales</taxon>
        <taxon>Streptomycetaceae</taxon>
        <taxon>Streptomyces</taxon>
    </lineage>
</organism>
<keyword evidence="2" id="KW-1185">Reference proteome</keyword>
<evidence type="ECO:0000313" key="2">
    <source>
        <dbReference type="Proteomes" id="UP001577267"/>
    </source>
</evidence>
<evidence type="ECO:0000313" key="1">
    <source>
        <dbReference type="EMBL" id="MFB4192990.1"/>
    </source>
</evidence>
<protein>
    <recommendedName>
        <fullName evidence="3">HNH endonuclease</fullName>
    </recommendedName>
</protein>
<gene>
    <name evidence="1" type="ORF">ACE11A_01175</name>
</gene>